<dbReference type="Proteomes" id="UP000247702">
    <property type="component" value="Unassembled WGS sequence"/>
</dbReference>
<keyword evidence="1" id="KW-0547">Nucleotide-binding</keyword>
<keyword evidence="2" id="KW-0067">ATP-binding</keyword>
<dbReference type="AlphaFoldDB" id="A0A2Z6QQX0"/>
<keyword evidence="5" id="KW-1185">Reference proteome</keyword>
<dbReference type="Gene3D" id="1.10.510.10">
    <property type="entry name" value="Transferase(Phosphotransferase) domain 1"/>
    <property type="match status" value="1"/>
</dbReference>
<dbReference type="Gene3D" id="1.10.10.1010">
    <property type="entry name" value="Intein homing endonuclease, domain IV"/>
    <property type="match status" value="1"/>
</dbReference>
<gene>
    <name evidence="4" type="ORF">RclHR1_02010007</name>
</gene>
<dbReference type="GO" id="GO:0005524">
    <property type="term" value="F:ATP binding"/>
    <property type="evidence" value="ECO:0007669"/>
    <property type="project" value="UniProtKB-KW"/>
</dbReference>
<comment type="caution">
    <text evidence="4">The sequence shown here is derived from an EMBL/GenBank/DDBJ whole genome shotgun (WGS) entry which is preliminary data.</text>
</comment>
<name>A0A2Z6QQX0_9GLOM</name>
<evidence type="ECO:0000259" key="3">
    <source>
        <dbReference type="PROSITE" id="PS50011"/>
    </source>
</evidence>
<dbReference type="SUPFAM" id="SSF56112">
    <property type="entry name" value="Protein kinase-like (PK-like)"/>
    <property type="match status" value="1"/>
</dbReference>
<dbReference type="PROSITE" id="PS50011">
    <property type="entry name" value="PROTEIN_KINASE_DOM"/>
    <property type="match status" value="1"/>
</dbReference>
<dbReference type="PANTHER" id="PTHR44329:SF298">
    <property type="entry name" value="MIXED LINEAGE KINASE DOMAIN-LIKE PROTEIN"/>
    <property type="match status" value="1"/>
</dbReference>
<dbReference type="InterPro" id="IPR051681">
    <property type="entry name" value="Ser/Thr_Kinases-Pseudokinases"/>
</dbReference>
<organism evidence="4 5">
    <name type="scientific">Rhizophagus clarus</name>
    <dbReference type="NCBI Taxonomy" id="94130"/>
    <lineage>
        <taxon>Eukaryota</taxon>
        <taxon>Fungi</taxon>
        <taxon>Fungi incertae sedis</taxon>
        <taxon>Mucoromycota</taxon>
        <taxon>Glomeromycotina</taxon>
        <taxon>Glomeromycetes</taxon>
        <taxon>Glomerales</taxon>
        <taxon>Glomeraceae</taxon>
        <taxon>Rhizophagus</taxon>
    </lineage>
</organism>
<reference evidence="4 5" key="1">
    <citation type="submission" date="2017-11" db="EMBL/GenBank/DDBJ databases">
        <title>The genome of Rhizophagus clarus HR1 reveals common genetic basis of auxotrophy among arbuscular mycorrhizal fungi.</title>
        <authorList>
            <person name="Kobayashi Y."/>
        </authorList>
    </citation>
    <scope>NUCLEOTIDE SEQUENCE [LARGE SCALE GENOMIC DNA]</scope>
    <source>
        <strain evidence="4 5">HR1</strain>
    </source>
</reference>
<dbReference type="SUPFAM" id="SSF52047">
    <property type="entry name" value="RNI-like"/>
    <property type="match status" value="1"/>
</dbReference>
<dbReference type="PANTHER" id="PTHR44329">
    <property type="entry name" value="SERINE/THREONINE-PROTEIN KINASE TNNI3K-RELATED"/>
    <property type="match status" value="1"/>
</dbReference>
<protein>
    <recommendedName>
        <fullName evidence="3">Protein kinase domain-containing protein</fullName>
    </recommendedName>
</protein>
<sequence length="925" mass="108038">MNIDYITSGGFSKVYRANWIHGQILSWNNHDRDYIRNKNMLVALKELNNSSNICDDFLKELKLSIQFNNNPYTLKLLGISQNSKTKNYILVTKFMKRGSLSTMIFKKKITSWLEKLILIQKISEGIKSNHDAGYLHCDIHSGNLFYENTSKIYINDFGIRMPAYKVIDNNGVSPAYRTTINFDNNGVITAYQFISECILGTSLFQKSFLNVQILMGLGILYWEIITQKKAFASERNDVPLGLRICGRECLRPKIEDGTPKHLKELIESCWDAGPQKRPSIEYINSMISSIVFYLVNTRKDLVEELRLKSQAEENQINNQSQNSQNPFANKLFSKTLISKNTNFITCSTIFYFENINGEFQAEKLPLKLRAEKNEISDQSQVSKIQEEESEINDQSRDLFINKLELNLSENLIYTNEYTSESQTSKCINEEWSNNSCQISIYMELNKDALYLISKVLKDDRILIYSCLLVSTTWCKVMVPTLWKFPGRFPLTKKANDILFNVIISHLSEESRNNLKNQGINIFTEITKQPLFNYISLWRYLNLELLLETMIISKNIEKSKMFIVRNEILKLFINGNTKFNYLYIPKHFDYQLNHISWAENCFSELESLDYYNITNQNVLEGLAKISKSIKKFSFDLMDNNDISGIVKLIEAQKYLNEVNILCYSNLNDESYKAVTKSLVKNAASILNLRIDWSPVFAKFLPYFVNLKRLEIYETMTGEYLDFCQVSLPILEVLRAKYVSIKFLARLIENTSGHLTTIRIFHDVVLCEDNDIRGLIQAIYQNCPYLKYVKIPFKSCNLSEFERLLINCRYLNGLIVMDARSLDFKILFNILSKSSSSSLYKFKFIFNRKFGKKLKSLKLFFDNWNDRYPILLQIDLVNCYTESEQQIMKDLIEEYKVKGIIKKFDLNLYDDVIEFEWDQKKSSYYQQ</sequence>
<dbReference type="GO" id="GO:0004674">
    <property type="term" value="F:protein serine/threonine kinase activity"/>
    <property type="evidence" value="ECO:0007669"/>
    <property type="project" value="TreeGrafter"/>
</dbReference>
<dbReference type="Pfam" id="PF00069">
    <property type="entry name" value="Pkinase"/>
    <property type="match status" value="1"/>
</dbReference>
<accession>A0A2Z6QQX0</accession>
<evidence type="ECO:0000256" key="1">
    <source>
        <dbReference type="ARBA" id="ARBA00022741"/>
    </source>
</evidence>
<evidence type="ECO:0000256" key="2">
    <source>
        <dbReference type="ARBA" id="ARBA00022840"/>
    </source>
</evidence>
<dbReference type="InterPro" id="IPR011009">
    <property type="entry name" value="Kinase-like_dom_sf"/>
</dbReference>
<evidence type="ECO:0000313" key="5">
    <source>
        <dbReference type="Proteomes" id="UP000247702"/>
    </source>
</evidence>
<dbReference type="InterPro" id="IPR000719">
    <property type="entry name" value="Prot_kinase_dom"/>
</dbReference>
<feature type="domain" description="Protein kinase" evidence="3">
    <location>
        <begin position="1"/>
        <end position="292"/>
    </location>
</feature>
<evidence type="ECO:0000313" key="4">
    <source>
        <dbReference type="EMBL" id="GBB92470.1"/>
    </source>
</evidence>
<proteinExistence type="predicted"/>
<dbReference type="EMBL" id="BEXD01001125">
    <property type="protein sequence ID" value="GBB92470.1"/>
    <property type="molecule type" value="Genomic_DNA"/>
</dbReference>